<dbReference type="EnsemblPlants" id="KQL16561">
    <property type="protein sequence ID" value="KQL16561"/>
    <property type="gene ID" value="SETIT_025734mg"/>
</dbReference>
<proteinExistence type="predicted"/>
<name>K3ZGN2_SETIT</name>
<dbReference type="Proteomes" id="UP000004995">
    <property type="component" value="Unassembled WGS sequence"/>
</dbReference>
<dbReference type="AlphaFoldDB" id="K3ZGN2"/>
<dbReference type="EMBL" id="AGNK02002015">
    <property type="status" value="NOT_ANNOTATED_CDS"/>
    <property type="molecule type" value="Genomic_DNA"/>
</dbReference>
<evidence type="ECO:0000313" key="1">
    <source>
        <dbReference type="EnsemblPlants" id="KQL16561"/>
    </source>
</evidence>
<accession>K3ZGN2</accession>
<dbReference type="InParanoid" id="K3ZGN2"/>
<dbReference type="Gramene" id="KQL16561">
    <property type="protein sequence ID" value="KQL16561"/>
    <property type="gene ID" value="SETIT_025734mg"/>
</dbReference>
<reference evidence="2" key="1">
    <citation type="journal article" date="2012" name="Nat. Biotechnol.">
        <title>Reference genome sequence of the model plant Setaria.</title>
        <authorList>
            <person name="Bennetzen J.L."/>
            <person name="Schmutz J."/>
            <person name="Wang H."/>
            <person name="Percifield R."/>
            <person name="Hawkins J."/>
            <person name="Pontaroli A.C."/>
            <person name="Estep M."/>
            <person name="Feng L."/>
            <person name="Vaughn J.N."/>
            <person name="Grimwood J."/>
            <person name="Jenkins J."/>
            <person name="Barry K."/>
            <person name="Lindquist E."/>
            <person name="Hellsten U."/>
            <person name="Deshpande S."/>
            <person name="Wang X."/>
            <person name="Wu X."/>
            <person name="Mitros T."/>
            <person name="Triplett J."/>
            <person name="Yang X."/>
            <person name="Ye C.Y."/>
            <person name="Mauro-Herrera M."/>
            <person name="Wang L."/>
            <person name="Li P."/>
            <person name="Sharma M."/>
            <person name="Sharma R."/>
            <person name="Ronald P.C."/>
            <person name="Panaud O."/>
            <person name="Kellogg E.A."/>
            <person name="Brutnell T.P."/>
            <person name="Doust A.N."/>
            <person name="Tuskan G.A."/>
            <person name="Rokhsar D."/>
            <person name="Devos K.M."/>
        </authorList>
    </citation>
    <scope>NUCLEOTIDE SEQUENCE [LARGE SCALE GENOMIC DNA]</scope>
    <source>
        <strain evidence="2">cv. Yugu1</strain>
    </source>
</reference>
<dbReference type="HOGENOM" id="CLU_2927009_0_0_1"/>
<reference evidence="1" key="2">
    <citation type="submission" date="2018-08" db="UniProtKB">
        <authorList>
            <consortium name="EnsemblPlants"/>
        </authorList>
    </citation>
    <scope>IDENTIFICATION</scope>
    <source>
        <strain evidence="1">Yugu1</strain>
    </source>
</reference>
<keyword evidence="2" id="KW-1185">Reference proteome</keyword>
<sequence>MAPLPATAGGGCHLFNSLYAYHFLSTLIYIAICPEHLLQIPCLIENCDFLEIEGIDQCHCN</sequence>
<protein>
    <submittedName>
        <fullName evidence="1">Uncharacterized protein</fullName>
    </submittedName>
</protein>
<evidence type="ECO:0000313" key="2">
    <source>
        <dbReference type="Proteomes" id="UP000004995"/>
    </source>
</evidence>
<organism evidence="1 2">
    <name type="scientific">Setaria italica</name>
    <name type="common">Foxtail millet</name>
    <name type="synonym">Panicum italicum</name>
    <dbReference type="NCBI Taxonomy" id="4555"/>
    <lineage>
        <taxon>Eukaryota</taxon>
        <taxon>Viridiplantae</taxon>
        <taxon>Streptophyta</taxon>
        <taxon>Embryophyta</taxon>
        <taxon>Tracheophyta</taxon>
        <taxon>Spermatophyta</taxon>
        <taxon>Magnoliopsida</taxon>
        <taxon>Liliopsida</taxon>
        <taxon>Poales</taxon>
        <taxon>Poaceae</taxon>
        <taxon>PACMAD clade</taxon>
        <taxon>Panicoideae</taxon>
        <taxon>Panicodae</taxon>
        <taxon>Paniceae</taxon>
        <taxon>Cenchrinae</taxon>
        <taxon>Setaria</taxon>
    </lineage>
</organism>